<accession>A0A1W0WWN1</accession>
<proteinExistence type="predicted"/>
<comment type="caution">
    <text evidence="1">The sequence shown here is derived from an EMBL/GenBank/DDBJ whole genome shotgun (WGS) entry which is preliminary data.</text>
</comment>
<dbReference type="Proteomes" id="UP000192578">
    <property type="component" value="Unassembled WGS sequence"/>
</dbReference>
<name>A0A1W0WWN1_HYPEX</name>
<evidence type="ECO:0000313" key="1">
    <source>
        <dbReference type="EMBL" id="OQV19597.1"/>
    </source>
</evidence>
<gene>
    <name evidence="1" type="ORF">BV898_06371</name>
</gene>
<dbReference type="AlphaFoldDB" id="A0A1W0WWN1"/>
<evidence type="ECO:0000313" key="2">
    <source>
        <dbReference type="Proteomes" id="UP000192578"/>
    </source>
</evidence>
<dbReference type="EMBL" id="MTYJ01000037">
    <property type="protein sequence ID" value="OQV19597.1"/>
    <property type="molecule type" value="Genomic_DNA"/>
</dbReference>
<organism evidence="1 2">
    <name type="scientific">Hypsibius exemplaris</name>
    <name type="common">Freshwater tardigrade</name>
    <dbReference type="NCBI Taxonomy" id="2072580"/>
    <lineage>
        <taxon>Eukaryota</taxon>
        <taxon>Metazoa</taxon>
        <taxon>Ecdysozoa</taxon>
        <taxon>Tardigrada</taxon>
        <taxon>Eutardigrada</taxon>
        <taxon>Parachela</taxon>
        <taxon>Hypsibioidea</taxon>
        <taxon>Hypsibiidae</taxon>
        <taxon>Hypsibius</taxon>
    </lineage>
</organism>
<protein>
    <submittedName>
        <fullName evidence="1">Uncharacterized protein</fullName>
    </submittedName>
</protein>
<keyword evidence="2" id="KW-1185">Reference proteome</keyword>
<reference evidence="2" key="1">
    <citation type="submission" date="2017-01" db="EMBL/GenBank/DDBJ databases">
        <title>Comparative genomics of anhydrobiosis in the tardigrade Hypsibius dujardini.</title>
        <authorList>
            <person name="Yoshida Y."/>
            <person name="Koutsovoulos G."/>
            <person name="Laetsch D."/>
            <person name="Stevens L."/>
            <person name="Kumar S."/>
            <person name="Horikawa D."/>
            <person name="Ishino K."/>
            <person name="Komine S."/>
            <person name="Tomita M."/>
            <person name="Blaxter M."/>
            <person name="Arakawa K."/>
        </authorList>
    </citation>
    <scope>NUCLEOTIDE SEQUENCE [LARGE SCALE GENOMIC DNA]</scope>
    <source>
        <strain evidence="2">Z151</strain>
    </source>
</reference>
<sequence>MTAKWDQKSAVAATVPVEHSYTCDADRGTSSALDSTPEVYSEILKRSYSVTLDHWKCGWPLADDSIYVLLPFYQLPAVAPPFGQDGCHVGSETGASVTLPSAIAYLVSLTRDKANGDAKFRHFG</sequence>